<accession>A0A2T3M7I5</accession>
<evidence type="ECO:0000313" key="1">
    <source>
        <dbReference type="EMBL" id="PSV88231.1"/>
    </source>
</evidence>
<dbReference type="EMBL" id="PYOJ01000019">
    <property type="protein sequence ID" value="PSV88231.1"/>
    <property type="molecule type" value="Genomic_DNA"/>
</dbReference>
<organism evidence="1 2">
    <name type="scientific">Photobacterium leiognathi</name>
    <dbReference type="NCBI Taxonomy" id="553611"/>
    <lineage>
        <taxon>Bacteria</taxon>
        <taxon>Pseudomonadati</taxon>
        <taxon>Pseudomonadota</taxon>
        <taxon>Gammaproteobacteria</taxon>
        <taxon>Vibrionales</taxon>
        <taxon>Vibrionaceae</taxon>
        <taxon>Photobacterium</taxon>
    </lineage>
</organism>
<dbReference type="AlphaFoldDB" id="A0A2T3M7I5"/>
<evidence type="ECO:0000313" key="2">
    <source>
        <dbReference type="Proteomes" id="UP000240410"/>
    </source>
</evidence>
<protein>
    <submittedName>
        <fullName evidence="1">Uncharacterized protein</fullName>
    </submittedName>
</protein>
<dbReference type="Proteomes" id="UP000240410">
    <property type="component" value="Unassembled WGS sequence"/>
</dbReference>
<name>A0A2T3M7I5_PHOLE</name>
<proteinExistence type="predicted"/>
<reference evidence="1 2" key="1">
    <citation type="submission" date="2018-03" db="EMBL/GenBank/DDBJ databases">
        <title>Whole genome sequencing of Histamine producing bacteria.</title>
        <authorList>
            <person name="Butler K."/>
        </authorList>
    </citation>
    <scope>NUCLEOTIDE SEQUENCE [LARGE SCALE GENOMIC DNA]</scope>
    <source>
        <strain evidence="1 2">ATCC 33979</strain>
    </source>
</reference>
<sequence length="82" mass="9499">MISTRRKGSRVDKAIDFAYKINRDRDPLINPDYVQNSPSTPTTMTDLMTFKIFAGVHFSAQNEDVKKSFRPLTVYQQYHSLV</sequence>
<gene>
    <name evidence="1" type="ORF">CTM89_14725</name>
</gene>
<dbReference type="RefSeq" id="WP_045070331.1">
    <property type="nucleotide sequence ID" value="NZ_JZSL01000025.1"/>
</dbReference>
<comment type="caution">
    <text evidence="1">The sequence shown here is derived from an EMBL/GenBank/DDBJ whole genome shotgun (WGS) entry which is preliminary data.</text>
</comment>